<reference evidence="1 2" key="1">
    <citation type="submission" date="2021-06" db="EMBL/GenBank/DDBJ databases">
        <title>Caerostris extrusa draft genome.</title>
        <authorList>
            <person name="Kono N."/>
            <person name="Arakawa K."/>
        </authorList>
    </citation>
    <scope>NUCLEOTIDE SEQUENCE [LARGE SCALE GENOMIC DNA]</scope>
</reference>
<evidence type="ECO:0000313" key="1">
    <source>
        <dbReference type="EMBL" id="GIY27521.1"/>
    </source>
</evidence>
<sequence>MGRGAMQMPGLSSLCPAISACGIGAFGGAFSGVRVRRPNGKSTCAGATLERCHGDNVQWRREMRWLSVSALIG</sequence>
<evidence type="ECO:0008006" key="3">
    <source>
        <dbReference type="Google" id="ProtNLM"/>
    </source>
</evidence>
<proteinExistence type="predicted"/>
<organism evidence="1 2">
    <name type="scientific">Caerostris extrusa</name>
    <name type="common">Bark spider</name>
    <name type="synonym">Caerostris bankana</name>
    <dbReference type="NCBI Taxonomy" id="172846"/>
    <lineage>
        <taxon>Eukaryota</taxon>
        <taxon>Metazoa</taxon>
        <taxon>Ecdysozoa</taxon>
        <taxon>Arthropoda</taxon>
        <taxon>Chelicerata</taxon>
        <taxon>Arachnida</taxon>
        <taxon>Araneae</taxon>
        <taxon>Araneomorphae</taxon>
        <taxon>Entelegynae</taxon>
        <taxon>Araneoidea</taxon>
        <taxon>Araneidae</taxon>
        <taxon>Caerostris</taxon>
    </lineage>
</organism>
<comment type="caution">
    <text evidence="1">The sequence shown here is derived from an EMBL/GenBank/DDBJ whole genome shotgun (WGS) entry which is preliminary data.</text>
</comment>
<protein>
    <recommendedName>
        <fullName evidence="3">Secreted protein</fullName>
    </recommendedName>
</protein>
<dbReference type="EMBL" id="BPLR01008825">
    <property type="protein sequence ID" value="GIY27521.1"/>
    <property type="molecule type" value="Genomic_DNA"/>
</dbReference>
<name>A0AAV4S4M4_CAEEX</name>
<dbReference type="AlphaFoldDB" id="A0AAV4S4M4"/>
<accession>A0AAV4S4M4</accession>
<evidence type="ECO:0000313" key="2">
    <source>
        <dbReference type="Proteomes" id="UP001054945"/>
    </source>
</evidence>
<keyword evidence="2" id="KW-1185">Reference proteome</keyword>
<gene>
    <name evidence="1" type="ORF">CEXT_473311</name>
</gene>
<dbReference type="PROSITE" id="PS51257">
    <property type="entry name" value="PROKAR_LIPOPROTEIN"/>
    <property type="match status" value="1"/>
</dbReference>
<dbReference type="Proteomes" id="UP001054945">
    <property type="component" value="Unassembled WGS sequence"/>
</dbReference>